<accession>A0A930B8X6</accession>
<dbReference type="AlphaFoldDB" id="A0A930B8X6"/>
<name>A0A930B8X6_9FIRM</name>
<dbReference type="Pfam" id="PF00300">
    <property type="entry name" value="His_Phos_1"/>
    <property type="match status" value="1"/>
</dbReference>
<dbReference type="CDD" id="cd07067">
    <property type="entry name" value="HP_PGM_like"/>
    <property type="match status" value="1"/>
</dbReference>
<dbReference type="GO" id="GO:0005737">
    <property type="term" value="C:cytoplasm"/>
    <property type="evidence" value="ECO:0007669"/>
    <property type="project" value="TreeGrafter"/>
</dbReference>
<gene>
    <name evidence="1" type="ORF">HXL70_06435</name>
</gene>
<dbReference type="SMART" id="SM00855">
    <property type="entry name" value="PGAM"/>
    <property type="match status" value="1"/>
</dbReference>
<dbReference type="SUPFAM" id="SSF53254">
    <property type="entry name" value="Phosphoglycerate mutase-like"/>
    <property type="match status" value="1"/>
</dbReference>
<dbReference type="InterPro" id="IPR050275">
    <property type="entry name" value="PGM_Phosphatase"/>
</dbReference>
<evidence type="ECO:0000313" key="2">
    <source>
        <dbReference type="Proteomes" id="UP000757890"/>
    </source>
</evidence>
<dbReference type="GO" id="GO:0016791">
    <property type="term" value="F:phosphatase activity"/>
    <property type="evidence" value="ECO:0007669"/>
    <property type="project" value="TreeGrafter"/>
</dbReference>
<dbReference type="PANTHER" id="PTHR48100:SF1">
    <property type="entry name" value="HISTIDINE PHOSPHATASE FAMILY PROTEIN-RELATED"/>
    <property type="match status" value="1"/>
</dbReference>
<reference evidence="1" key="1">
    <citation type="submission" date="2020-04" db="EMBL/GenBank/DDBJ databases">
        <title>Deep metagenomics examines the oral microbiome during advanced dental caries in children, revealing novel taxa and co-occurrences with host molecules.</title>
        <authorList>
            <person name="Baker J.L."/>
            <person name="Morton J.T."/>
            <person name="Dinis M."/>
            <person name="Alvarez R."/>
            <person name="Tran N.C."/>
            <person name="Knight R."/>
            <person name="Edlund A."/>
        </authorList>
    </citation>
    <scope>NUCLEOTIDE SEQUENCE</scope>
    <source>
        <strain evidence="1">JCVI_32_bin.14</strain>
    </source>
</reference>
<protein>
    <submittedName>
        <fullName evidence="1">Histidine phosphatase family protein</fullName>
    </submittedName>
</protein>
<dbReference type="Gene3D" id="3.40.50.1240">
    <property type="entry name" value="Phosphoglycerate mutase-like"/>
    <property type="match status" value="1"/>
</dbReference>
<proteinExistence type="predicted"/>
<sequence>MYLIFMRHGEAVPQTEDVPNRERRLTKEGKKQVRTTSRMLARFLKDRPLRIFASPFMRTRQTARILSEECFAEGLHLTEELLQGDFRRIENHLITDGGPLALVGHHPFLQSYLLEAAGAGIQPDLASISVVDYDMAWKQGKLIAYFTPALKKLKKED</sequence>
<dbReference type="Proteomes" id="UP000757890">
    <property type="component" value="Unassembled WGS sequence"/>
</dbReference>
<comment type="caution">
    <text evidence="1">The sequence shown here is derived from an EMBL/GenBank/DDBJ whole genome shotgun (WGS) entry which is preliminary data.</text>
</comment>
<evidence type="ECO:0000313" key="1">
    <source>
        <dbReference type="EMBL" id="MBF1129666.1"/>
    </source>
</evidence>
<dbReference type="EMBL" id="JABZMK010000042">
    <property type="protein sequence ID" value="MBF1129666.1"/>
    <property type="molecule type" value="Genomic_DNA"/>
</dbReference>
<organism evidence="1 2">
    <name type="scientific">Dialister invisus</name>
    <dbReference type="NCBI Taxonomy" id="218538"/>
    <lineage>
        <taxon>Bacteria</taxon>
        <taxon>Bacillati</taxon>
        <taxon>Bacillota</taxon>
        <taxon>Negativicutes</taxon>
        <taxon>Veillonellales</taxon>
        <taxon>Veillonellaceae</taxon>
        <taxon>Dialister</taxon>
    </lineage>
</organism>
<dbReference type="InterPro" id="IPR029033">
    <property type="entry name" value="His_PPase_superfam"/>
</dbReference>
<dbReference type="InterPro" id="IPR013078">
    <property type="entry name" value="His_Pase_superF_clade-1"/>
</dbReference>
<dbReference type="PANTHER" id="PTHR48100">
    <property type="entry name" value="BROAD-SPECIFICITY PHOSPHATASE YOR283W-RELATED"/>
    <property type="match status" value="1"/>
</dbReference>